<dbReference type="Proteomes" id="UP000246991">
    <property type="component" value="Unassembled WGS sequence"/>
</dbReference>
<gene>
    <name evidence="3" type="ORF">C7212DRAFT_335721</name>
</gene>
<evidence type="ECO:0000256" key="1">
    <source>
        <dbReference type="SAM" id="Coils"/>
    </source>
</evidence>
<keyword evidence="1" id="KW-0175">Coiled coil</keyword>
<dbReference type="OrthoDB" id="8064436at2759"/>
<feature type="non-terminal residue" evidence="3">
    <location>
        <position position="284"/>
    </location>
</feature>
<feature type="compositionally biased region" description="Basic residues" evidence="2">
    <location>
        <begin position="244"/>
        <end position="254"/>
    </location>
</feature>
<dbReference type="STRING" id="42249.A0A317SGM1"/>
<evidence type="ECO:0000313" key="3">
    <source>
        <dbReference type="EMBL" id="PWW72650.1"/>
    </source>
</evidence>
<accession>A0A317SGM1</accession>
<evidence type="ECO:0000313" key="4">
    <source>
        <dbReference type="Proteomes" id="UP000246991"/>
    </source>
</evidence>
<reference evidence="3 4" key="1">
    <citation type="submission" date="2018-03" db="EMBL/GenBank/DDBJ databases">
        <title>Genomes of Pezizomycetes fungi and the evolution of truffles.</title>
        <authorList>
            <person name="Murat C."/>
            <person name="Payen T."/>
            <person name="Noel B."/>
            <person name="Kuo A."/>
            <person name="Martin F.M."/>
        </authorList>
    </citation>
    <scope>NUCLEOTIDE SEQUENCE [LARGE SCALE GENOMIC DNA]</scope>
    <source>
        <strain evidence="3">091103-1</strain>
    </source>
</reference>
<sequence>MNSPSSSSQRPTLIRLTRYDTPDADRFVLLHTTPTSAMHPLNLRLHATEGERAFATNVTQSKIYELRARSYTGTSEDLEKIFLALLLKQDVGVERGVELAAAVDAKGVTLTVRQDIGGIKQRIAALQIPEEEVEIPIFEWAVEACGDLNSGSTQLGSLQRKVESQEKEIEALTKQLKDLAAFKKEHEEQLLVKFSELLNSKKAKIRELSRELEVRCGDAVSSKAESSMAGDESEVAEPAPARGRGGRSRGRGRAKAAAAPSRKRKPIAPPTDSESDGFVKMEMG</sequence>
<feature type="region of interest" description="Disordered" evidence="2">
    <location>
        <begin position="219"/>
        <end position="284"/>
    </location>
</feature>
<dbReference type="PANTHER" id="PTHR42067">
    <property type="entry name" value="YALI0C15378P"/>
    <property type="match status" value="1"/>
</dbReference>
<comment type="caution">
    <text evidence="3">The sequence shown here is derived from an EMBL/GenBank/DDBJ whole genome shotgun (WGS) entry which is preliminary data.</text>
</comment>
<evidence type="ECO:0000256" key="2">
    <source>
        <dbReference type="SAM" id="MobiDB-lite"/>
    </source>
</evidence>
<dbReference type="Gene3D" id="1.20.5.370">
    <property type="match status" value="1"/>
</dbReference>
<protein>
    <submittedName>
        <fullName evidence="3">Uncharacterized protein</fullName>
    </submittedName>
</protein>
<feature type="coiled-coil region" evidence="1">
    <location>
        <begin position="155"/>
        <end position="211"/>
    </location>
</feature>
<proteinExistence type="predicted"/>
<dbReference type="InterPro" id="IPR014751">
    <property type="entry name" value="XRCC4-like_C"/>
</dbReference>
<dbReference type="PANTHER" id="PTHR42067:SF1">
    <property type="entry name" value="MITOTIC APPARATUS PROTEIN P62"/>
    <property type="match status" value="1"/>
</dbReference>
<organism evidence="3 4">
    <name type="scientific">Tuber magnatum</name>
    <name type="common">white Piedmont truffle</name>
    <dbReference type="NCBI Taxonomy" id="42249"/>
    <lineage>
        <taxon>Eukaryota</taxon>
        <taxon>Fungi</taxon>
        <taxon>Dikarya</taxon>
        <taxon>Ascomycota</taxon>
        <taxon>Pezizomycotina</taxon>
        <taxon>Pezizomycetes</taxon>
        <taxon>Pezizales</taxon>
        <taxon>Tuberaceae</taxon>
        <taxon>Tuber</taxon>
    </lineage>
</organism>
<dbReference type="SUPFAM" id="SSF58022">
    <property type="entry name" value="XRCC4, C-terminal oligomerization domain"/>
    <property type="match status" value="1"/>
</dbReference>
<name>A0A317SGM1_9PEZI</name>
<dbReference type="EMBL" id="PYWC01000097">
    <property type="protein sequence ID" value="PWW72650.1"/>
    <property type="molecule type" value="Genomic_DNA"/>
</dbReference>
<dbReference type="AlphaFoldDB" id="A0A317SGM1"/>
<keyword evidence="4" id="KW-1185">Reference proteome</keyword>